<reference evidence="1" key="1">
    <citation type="journal article" date="2015" name="Genome Biol. Evol.">
        <title>Organellar Genomes of White Spruce (Picea glauca): Assembly and Annotation.</title>
        <authorList>
            <person name="Jackman S.D."/>
            <person name="Warren R.L."/>
            <person name="Gibb E.A."/>
            <person name="Vandervalk B.P."/>
            <person name="Mohamadi H."/>
            <person name="Chu J."/>
            <person name="Raymond A."/>
            <person name="Pleasance S."/>
            <person name="Coope R."/>
            <person name="Wildung M.R."/>
            <person name="Ritland C.E."/>
            <person name="Bousquet J."/>
            <person name="Jones S.J."/>
            <person name="Bohlmann J."/>
            <person name="Birol I."/>
        </authorList>
    </citation>
    <scope>NUCLEOTIDE SEQUENCE [LARGE SCALE GENOMIC DNA]</scope>
    <source>
        <tissue evidence="1">Flushing bud</tissue>
    </source>
</reference>
<protein>
    <submittedName>
        <fullName evidence="1">Uncharacterized protein</fullName>
    </submittedName>
</protein>
<proteinExistence type="predicted"/>
<geneLocation type="mitochondrion" evidence="1"/>
<organism evidence="1">
    <name type="scientific">Picea glauca</name>
    <name type="common">White spruce</name>
    <name type="synonym">Pinus glauca</name>
    <dbReference type="NCBI Taxonomy" id="3330"/>
    <lineage>
        <taxon>Eukaryota</taxon>
        <taxon>Viridiplantae</taxon>
        <taxon>Streptophyta</taxon>
        <taxon>Embryophyta</taxon>
        <taxon>Tracheophyta</taxon>
        <taxon>Spermatophyta</taxon>
        <taxon>Pinopsida</taxon>
        <taxon>Pinidae</taxon>
        <taxon>Conifers I</taxon>
        <taxon>Pinales</taxon>
        <taxon>Pinaceae</taxon>
        <taxon>Picea</taxon>
    </lineage>
</organism>
<gene>
    <name evidence="1" type="ORF">ABT39_MTgene4229</name>
</gene>
<comment type="caution">
    <text evidence="1">The sequence shown here is derived from an EMBL/GenBank/DDBJ whole genome shotgun (WGS) entry which is preliminary data.</text>
</comment>
<sequence>MGKQLLLPVLHPETKTHWNQRIMKRDHLLVDLPLP</sequence>
<dbReference type="EMBL" id="LKAM01000004">
    <property type="protein sequence ID" value="KUM48893.1"/>
    <property type="molecule type" value="Genomic_DNA"/>
</dbReference>
<name>A0A117NHU2_PICGL</name>
<dbReference type="AlphaFoldDB" id="A0A117NHU2"/>
<keyword evidence="1" id="KW-0496">Mitochondrion</keyword>
<evidence type="ECO:0000313" key="1">
    <source>
        <dbReference type="EMBL" id="KUM48893.1"/>
    </source>
</evidence>
<accession>A0A117NHU2</accession>